<keyword evidence="4" id="KW-0472">Membrane</keyword>
<protein>
    <submittedName>
        <fullName evidence="6">Glycosyltransferase family 90 protein</fullName>
    </submittedName>
</protein>
<feature type="transmembrane region" description="Helical" evidence="4">
    <location>
        <begin position="32"/>
        <end position="53"/>
    </location>
</feature>
<keyword evidence="4" id="KW-1133">Transmembrane helix</keyword>
<feature type="domain" description="Glycosyl transferase CAP10" evidence="5">
    <location>
        <begin position="692"/>
        <end position="983"/>
    </location>
</feature>
<feature type="transmembrane region" description="Helical" evidence="4">
    <location>
        <begin position="136"/>
        <end position="153"/>
    </location>
</feature>
<evidence type="ECO:0000256" key="2">
    <source>
        <dbReference type="ARBA" id="ARBA00022679"/>
    </source>
</evidence>
<dbReference type="GO" id="GO:0016740">
    <property type="term" value="F:transferase activity"/>
    <property type="evidence" value="ECO:0007669"/>
    <property type="project" value="UniProtKB-KW"/>
</dbReference>
<evidence type="ECO:0000256" key="4">
    <source>
        <dbReference type="SAM" id="Phobius"/>
    </source>
</evidence>
<keyword evidence="7" id="KW-1185">Reference proteome</keyword>
<sequence length="997" mass="110974">MFRKVLLFPCGLVVGACHLSAGLDTSFALDRPLHTIAVVLLLLGLTIVAHGALTSRNRAAHPKNYTAIPLSNGLNNGSNNRPGSRDASPFGEERMGMQKRTLGTKALVGLLGLLLLAICARLAIYQRMTRNMECAGPTAMAFLPLVLAVCHSLRGFGKSPIWNADQLLLDRALQFTFHHLTRYILPSFLLFISSFMVTMSTIALRSTYICPLAHAAASVVHWLQFLGFLIDCVAVLVLYRLLDDVVVRNEDTVAESKDGARNIVWIGLSFVASALGLVLPGVIAYAAFPEHREWLLTASPEYFTSLSILSFMIPFTTLCFLYTIQLYATMSTMLILAFSIAYTQVFQALRVGVSYAFPPKPSTGLALPLMLLTTALILYLIVDTAAEGQTRSKFPIRFGRFQIMLAVLVAFALFVVGLGYRPDVHGGQISSHPITTLIGLANETHGEWASQAHQSRSLPEAVGRYRERYFRDPPPGFEKWYEYATSRNSVIIDDFDNIEIDLAPFSSLSPAELRSRTAEILADNNGLGGISIRGGKADVFSNVPGTHRWMVDGTIQMIEKFSEFLPDMDVAMNLNDECRVAVPFTKLQEAHAKRELYPDHKFLKDTINFSSDRSSNWLKISKIPTDTPSYFKGVGFNPTFKSYGSIACPPDSPARRERHGNMRTLCTPCAAPHSMGAFVSNWSISASPCHQPDLANLHGLHLSPSAFVGTHDLVPIFSQSRAPGYADIRYPSPWNYLDKAAYEFDDRFPDPPFAKKENTLFWRGATSEGVSAGAGAWRGMLRQRLVHLLNNGTHPQPILLPRRNGNAKLEYIIETPETIKRLLATKTDVRFVGEIARCGGADCADQVLEFGSGNSVDFKQHWRYRYLFDADGAGFSGRFIPFLQSNSVVFKSALFREWYEGRLTAWKHFVPVDLRLHDLFSSLAYFGGYGIGEGQRKLEGRENDAAAIASAGRVWAKKVLRKEDMEIYFFRLLLEWGRLTDENRRELGFRVQGERGE</sequence>
<feature type="transmembrane region" description="Helical" evidence="4">
    <location>
        <begin position="363"/>
        <end position="382"/>
    </location>
</feature>
<dbReference type="InterPro" id="IPR006598">
    <property type="entry name" value="CAP10"/>
</dbReference>
<feature type="transmembrane region" description="Helical" evidence="4">
    <location>
        <begin position="334"/>
        <end position="357"/>
    </location>
</feature>
<keyword evidence="2 6" id="KW-0808">Transferase</keyword>
<feature type="transmembrane region" description="Helical" evidence="4">
    <location>
        <begin position="263"/>
        <end position="288"/>
    </location>
</feature>
<dbReference type="AlphaFoldDB" id="A0A6A6XLP5"/>
<dbReference type="OrthoDB" id="541052at2759"/>
<reference evidence="6" key="1">
    <citation type="journal article" date="2020" name="Stud. Mycol.">
        <title>101 Dothideomycetes genomes: a test case for predicting lifestyles and emergence of pathogens.</title>
        <authorList>
            <person name="Haridas S."/>
            <person name="Albert R."/>
            <person name="Binder M."/>
            <person name="Bloem J."/>
            <person name="Labutti K."/>
            <person name="Salamov A."/>
            <person name="Andreopoulos B."/>
            <person name="Baker S."/>
            <person name="Barry K."/>
            <person name="Bills G."/>
            <person name="Bluhm B."/>
            <person name="Cannon C."/>
            <person name="Castanera R."/>
            <person name="Culley D."/>
            <person name="Daum C."/>
            <person name="Ezra D."/>
            <person name="Gonzalez J."/>
            <person name="Henrissat B."/>
            <person name="Kuo A."/>
            <person name="Liang C."/>
            <person name="Lipzen A."/>
            <person name="Lutzoni F."/>
            <person name="Magnuson J."/>
            <person name="Mondo S."/>
            <person name="Nolan M."/>
            <person name="Ohm R."/>
            <person name="Pangilinan J."/>
            <person name="Park H.-J."/>
            <person name="Ramirez L."/>
            <person name="Alfaro M."/>
            <person name="Sun H."/>
            <person name="Tritt A."/>
            <person name="Yoshinaga Y."/>
            <person name="Zwiers L.-H."/>
            <person name="Turgeon B."/>
            <person name="Goodwin S."/>
            <person name="Spatafora J."/>
            <person name="Crous P."/>
            <person name="Grigoriev I."/>
        </authorList>
    </citation>
    <scope>NUCLEOTIDE SEQUENCE</scope>
    <source>
        <strain evidence="6">CBS 109.77</strain>
    </source>
</reference>
<dbReference type="EMBL" id="MU001809">
    <property type="protein sequence ID" value="KAF2797299.1"/>
    <property type="molecule type" value="Genomic_DNA"/>
</dbReference>
<organism evidence="6 7">
    <name type="scientific">Melanomma pulvis-pyrius CBS 109.77</name>
    <dbReference type="NCBI Taxonomy" id="1314802"/>
    <lineage>
        <taxon>Eukaryota</taxon>
        <taxon>Fungi</taxon>
        <taxon>Dikarya</taxon>
        <taxon>Ascomycota</taxon>
        <taxon>Pezizomycotina</taxon>
        <taxon>Dothideomycetes</taxon>
        <taxon>Pleosporomycetidae</taxon>
        <taxon>Pleosporales</taxon>
        <taxon>Melanommataceae</taxon>
        <taxon>Melanomma</taxon>
    </lineage>
</organism>
<comment type="similarity">
    <text evidence="1">Belongs to the glycosyltransferase 90 family.</text>
</comment>
<dbReference type="InterPro" id="IPR051091">
    <property type="entry name" value="O-Glucosyltr/Glycosyltrsf_90"/>
</dbReference>
<dbReference type="SMART" id="SM00672">
    <property type="entry name" value="CAP10"/>
    <property type="match status" value="1"/>
</dbReference>
<dbReference type="Pfam" id="PF05686">
    <property type="entry name" value="Glyco_transf_90"/>
    <property type="match status" value="1"/>
</dbReference>
<accession>A0A6A6XLP5</accession>
<evidence type="ECO:0000259" key="5">
    <source>
        <dbReference type="SMART" id="SM00672"/>
    </source>
</evidence>
<evidence type="ECO:0000256" key="1">
    <source>
        <dbReference type="ARBA" id="ARBA00010118"/>
    </source>
</evidence>
<feature type="transmembrane region" description="Helical" evidence="4">
    <location>
        <begin position="222"/>
        <end position="242"/>
    </location>
</feature>
<dbReference type="PANTHER" id="PTHR12203:SF35">
    <property type="entry name" value="PROTEIN O-GLUCOSYLTRANSFERASE 1"/>
    <property type="match status" value="1"/>
</dbReference>
<evidence type="ECO:0000313" key="7">
    <source>
        <dbReference type="Proteomes" id="UP000799757"/>
    </source>
</evidence>
<feature type="compositionally biased region" description="Low complexity" evidence="3">
    <location>
        <begin position="71"/>
        <end position="82"/>
    </location>
</feature>
<evidence type="ECO:0000313" key="6">
    <source>
        <dbReference type="EMBL" id="KAF2797299.1"/>
    </source>
</evidence>
<evidence type="ECO:0000256" key="3">
    <source>
        <dbReference type="SAM" id="MobiDB-lite"/>
    </source>
</evidence>
<name>A0A6A6XLP5_9PLEO</name>
<feature type="transmembrane region" description="Helical" evidence="4">
    <location>
        <begin position="403"/>
        <end position="420"/>
    </location>
</feature>
<dbReference type="PANTHER" id="PTHR12203">
    <property type="entry name" value="KDEL LYS-ASP-GLU-LEU CONTAINING - RELATED"/>
    <property type="match status" value="1"/>
</dbReference>
<gene>
    <name evidence="6" type="ORF">K505DRAFT_322639</name>
</gene>
<proteinExistence type="inferred from homology"/>
<dbReference type="Proteomes" id="UP000799757">
    <property type="component" value="Unassembled WGS sequence"/>
</dbReference>
<feature type="region of interest" description="Disordered" evidence="3">
    <location>
        <begin position="71"/>
        <end position="91"/>
    </location>
</feature>
<feature type="transmembrane region" description="Helical" evidence="4">
    <location>
        <begin position="102"/>
        <end position="124"/>
    </location>
</feature>
<dbReference type="PROSITE" id="PS51257">
    <property type="entry name" value="PROKAR_LIPOPROTEIN"/>
    <property type="match status" value="1"/>
</dbReference>
<feature type="transmembrane region" description="Helical" evidence="4">
    <location>
        <begin position="183"/>
        <end position="202"/>
    </location>
</feature>
<feature type="transmembrane region" description="Helical" evidence="4">
    <location>
        <begin position="308"/>
        <end position="327"/>
    </location>
</feature>
<keyword evidence="4" id="KW-0812">Transmembrane</keyword>